<name>A0A0K1W103_9MOLU</name>
<dbReference type="GO" id="GO:0003676">
    <property type="term" value="F:nucleic acid binding"/>
    <property type="evidence" value="ECO:0007669"/>
    <property type="project" value="InterPro"/>
</dbReference>
<dbReference type="SMART" id="SM00490">
    <property type="entry name" value="HELICc"/>
    <property type="match status" value="1"/>
</dbReference>
<accession>A0A0K1W103</accession>
<reference evidence="10 11" key="1">
    <citation type="journal article" date="2015" name="Genome Announc.">
        <title>Complete Genome Sequence of Spiroplasma litorale TN-1T (DSM 21781), a Bacterium Isolated from a Green-Eyed Horsefly (Tabanus nigrovittatus).</title>
        <authorList>
            <person name="Lo W.S."/>
            <person name="Lai Y.C."/>
            <person name="Lien Y.W."/>
            <person name="Wang T.H."/>
            <person name="Kuo C.H."/>
        </authorList>
    </citation>
    <scope>NUCLEOTIDE SEQUENCE [LARGE SCALE GENOMIC DNA]</scope>
    <source>
        <strain evidence="10 11">TN-1</strain>
    </source>
</reference>
<organism evidence="10 11">
    <name type="scientific">Spiroplasma litorale</name>
    <dbReference type="NCBI Taxonomy" id="216942"/>
    <lineage>
        <taxon>Bacteria</taxon>
        <taxon>Bacillati</taxon>
        <taxon>Mycoplasmatota</taxon>
        <taxon>Mollicutes</taxon>
        <taxon>Entomoplasmatales</taxon>
        <taxon>Spiroplasmataceae</taxon>
        <taxon>Spiroplasma</taxon>
    </lineage>
</organism>
<evidence type="ECO:0000256" key="4">
    <source>
        <dbReference type="ARBA" id="ARBA00022840"/>
    </source>
</evidence>
<evidence type="ECO:0000259" key="8">
    <source>
        <dbReference type="PROSITE" id="PS51194"/>
    </source>
</evidence>
<feature type="short sequence motif" description="Q motif" evidence="6">
    <location>
        <begin position="1"/>
        <end position="29"/>
    </location>
</feature>
<dbReference type="GO" id="GO:0016787">
    <property type="term" value="F:hydrolase activity"/>
    <property type="evidence" value="ECO:0007669"/>
    <property type="project" value="UniProtKB-KW"/>
</dbReference>
<dbReference type="GO" id="GO:0005829">
    <property type="term" value="C:cytosol"/>
    <property type="evidence" value="ECO:0007669"/>
    <property type="project" value="TreeGrafter"/>
</dbReference>
<dbReference type="InterPro" id="IPR001650">
    <property type="entry name" value="Helicase_C-like"/>
</dbReference>
<dbReference type="EMBL" id="CP012357">
    <property type="protein sequence ID" value="AKX34010.1"/>
    <property type="molecule type" value="Genomic_DNA"/>
</dbReference>
<evidence type="ECO:0000256" key="5">
    <source>
        <dbReference type="ARBA" id="ARBA00038437"/>
    </source>
</evidence>
<dbReference type="SUPFAM" id="SSF52540">
    <property type="entry name" value="P-loop containing nucleoside triphosphate hydrolases"/>
    <property type="match status" value="2"/>
</dbReference>
<dbReference type="STRING" id="216942.SLITO_v1c03560"/>
<dbReference type="KEGG" id="sll:SLITO_v1c03560"/>
<keyword evidence="3 10" id="KW-0347">Helicase</keyword>
<dbReference type="PROSITE" id="PS51195">
    <property type="entry name" value="Q_MOTIF"/>
    <property type="match status" value="1"/>
</dbReference>
<dbReference type="Gene3D" id="3.40.50.300">
    <property type="entry name" value="P-loop containing nucleotide triphosphate hydrolases"/>
    <property type="match status" value="2"/>
</dbReference>
<comment type="similarity">
    <text evidence="5">Belongs to the DEAD box helicase family.</text>
</comment>
<dbReference type="InterPro" id="IPR044742">
    <property type="entry name" value="DEAD/DEAH_RhlB"/>
</dbReference>
<evidence type="ECO:0000259" key="9">
    <source>
        <dbReference type="PROSITE" id="PS51195"/>
    </source>
</evidence>
<dbReference type="GO" id="GO:0005524">
    <property type="term" value="F:ATP binding"/>
    <property type="evidence" value="ECO:0007669"/>
    <property type="project" value="UniProtKB-KW"/>
</dbReference>
<dbReference type="InterPro" id="IPR014001">
    <property type="entry name" value="Helicase_ATP-bd"/>
</dbReference>
<keyword evidence="1" id="KW-0547">Nucleotide-binding</keyword>
<evidence type="ECO:0000256" key="2">
    <source>
        <dbReference type="ARBA" id="ARBA00022801"/>
    </source>
</evidence>
<dbReference type="Proteomes" id="UP000067476">
    <property type="component" value="Chromosome"/>
</dbReference>
<dbReference type="PROSITE" id="PS51194">
    <property type="entry name" value="HELICASE_CTER"/>
    <property type="match status" value="1"/>
</dbReference>
<evidence type="ECO:0000256" key="6">
    <source>
        <dbReference type="PROSITE-ProRule" id="PRU00552"/>
    </source>
</evidence>
<dbReference type="Pfam" id="PF00270">
    <property type="entry name" value="DEAD"/>
    <property type="match status" value="1"/>
</dbReference>
<feature type="domain" description="DEAD-box RNA helicase Q" evidence="9">
    <location>
        <begin position="1"/>
        <end position="29"/>
    </location>
</feature>
<dbReference type="AlphaFoldDB" id="A0A0K1W103"/>
<dbReference type="PANTHER" id="PTHR47959:SF1">
    <property type="entry name" value="ATP-DEPENDENT RNA HELICASE DBPA"/>
    <property type="match status" value="1"/>
</dbReference>
<dbReference type="InterPro" id="IPR014014">
    <property type="entry name" value="RNA_helicase_DEAD_Q_motif"/>
</dbReference>
<sequence>MSFEKFGFKKFINDAIVEIGFKEPTGIQNKVIPLLKKYSSVIAQSHTGTGKTHAFLLPVINNIKQQEKKVQCLIITPTRELARQIFNNTKELLKFNNDINVSMFVGGEDFEKHTNSLLDKQPQIVIGTPSRLKKLYEENYLKLTTSNYVIIDECDMIFDLGFIDEVDFLLSKINKECNISLFSATLNNELKPFLKKYLKNAHYINNLENLSTNKNIEHILIWTRNKDNKEVIRILTEKINPYVCIIFVNKKEEIKSIVNWFKEFKIDNFTELHGDLDPRQRVIIQKRIKNMDFKWIIASDVAARGIDIDGVSHIISVNLPNDLNYYIHRSGRTGRNKYEGISYVLHNSDNQDKINKLKTKNISFTNMKLVNGELIKIEQKQKKQPKENSALATETSKIINKYKSKKIKPGYKKKRKLEIETFKKQLKRKHIKESIEKIKKAKYIKRREDLFEE</sequence>
<dbReference type="InterPro" id="IPR050079">
    <property type="entry name" value="DEAD_box_RNA_helicase"/>
</dbReference>
<dbReference type="OrthoDB" id="9805696at2"/>
<dbReference type="SMART" id="SM00487">
    <property type="entry name" value="DEXDc"/>
    <property type="match status" value="1"/>
</dbReference>
<dbReference type="PROSITE" id="PS51192">
    <property type="entry name" value="HELICASE_ATP_BIND_1"/>
    <property type="match status" value="1"/>
</dbReference>
<gene>
    <name evidence="10" type="primary">cshB</name>
    <name evidence="10" type="ORF">SLITO_v1c03560</name>
</gene>
<feature type="domain" description="Helicase C-terminal" evidence="8">
    <location>
        <begin position="215"/>
        <end position="375"/>
    </location>
</feature>
<dbReference type="GO" id="GO:0003724">
    <property type="term" value="F:RNA helicase activity"/>
    <property type="evidence" value="ECO:0007669"/>
    <property type="project" value="InterPro"/>
</dbReference>
<protein>
    <submittedName>
        <fullName evidence="10">ATP-dependent RNA helicase CshB</fullName>
    </submittedName>
</protein>
<dbReference type="RefSeq" id="WP_075058105.1">
    <property type="nucleotide sequence ID" value="NZ_CP012357.1"/>
</dbReference>
<dbReference type="PANTHER" id="PTHR47959">
    <property type="entry name" value="ATP-DEPENDENT RNA HELICASE RHLE-RELATED"/>
    <property type="match status" value="1"/>
</dbReference>
<dbReference type="CDD" id="cd18787">
    <property type="entry name" value="SF2_C_DEAD"/>
    <property type="match status" value="1"/>
</dbReference>
<evidence type="ECO:0000256" key="1">
    <source>
        <dbReference type="ARBA" id="ARBA00022741"/>
    </source>
</evidence>
<evidence type="ECO:0000313" key="11">
    <source>
        <dbReference type="Proteomes" id="UP000067476"/>
    </source>
</evidence>
<evidence type="ECO:0000259" key="7">
    <source>
        <dbReference type="PROSITE" id="PS51192"/>
    </source>
</evidence>
<dbReference type="InterPro" id="IPR027417">
    <property type="entry name" value="P-loop_NTPase"/>
</dbReference>
<keyword evidence="4" id="KW-0067">ATP-binding</keyword>
<dbReference type="Pfam" id="PF00271">
    <property type="entry name" value="Helicase_C"/>
    <property type="match status" value="1"/>
</dbReference>
<keyword evidence="11" id="KW-1185">Reference proteome</keyword>
<dbReference type="PATRIC" id="fig|216942.3.peg.359"/>
<proteinExistence type="inferred from homology"/>
<dbReference type="CDD" id="cd00268">
    <property type="entry name" value="DEADc"/>
    <property type="match status" value="1"/>
</dbReference>
<evidence type="ECO:0000256" key="3">
    <source>
        <dbReference type="ARBA" id="ARBA00022806"/>
    </source>
</evidence>
<evidence type="ECO:0000313" key="10">
    <source>
        <dbReference type="EMBL" id="AKX34010.1"/>
    </source>
</evidence>
<keyword evidence="2" id="KW-0378">Hydrolase</keyword>
<dbReference type="InterPro" id="IPR011545">
    <property type="entry name" value="DEAD/DEAH_box_helicase_dom"/>
</dbReference>
<feature type="domain" description="Helicase ATP-binding" evidence="7">
    <location>
        <begin position="32"/>
        <end position="204"/>
    </location>
</feature>